<evidence type="ECO:0000256" key="11">
    <source>
        <dbReference type="ARBA" id="ARBA00037877"/>
    </source>
</evidence>
<dbReference type="SUPFAM" id="SSF55856">
    <property type="entry name" value="Cytochrome b5-like heme/steroid binding domain"/>
    <property type="match status" value="1"/>
</dbReference>
<gene>
    <name evidence="15" type="ORF">BJ684DRAFT_16305</name>
</gene>
<name>A0A4P9Y3Q9_9FUNG</name>
<evidence type="ECO:0000256" key="12">
    <source>
        <dbReference type="ARBA" id="ARBA00038168"/>
    </source>
</evidence>
<evidence type="ECO:0000256" key="3">
    <source>
        <dbReference type="ARBA" id="ARBA00022617"/>
    </source>
</evidence>
<dbReference type="InterPro" id="IPR018506">
    <property type="entry name" value="Cyt_B5_heme-BS"/>
</dbReference>
<dbReference type="PANTHER" id="PTHR19359:SF150">
    <property type="entry name" value="CYTOCHROME B5"/>
    <property type="match status" value="1"/>
</dbReference>
<dbReference type="InterPro" id="IPR036400">
    <property type="entry name" value="Cyt_B5-like_heme/steroid_sf"/>
</dbReference>
<dbReference type="FunFam" id="3.10.120.10:FF:000002">
    <property type="entry name" value="Cytochrome b5 type B"/>
    <property type="match status" value="1"/>
</dbReference>
<evidence type="ECO:0000256" key="2">
    <source>
        <dbReference type="ARBA" id="ARBA00022448"/>
    </source>
</evidence>
<evidence type="ECO:0000256" key="4">
    <source>
        <dbReference type="ARBA" id="ARBA00022692"/>
    </source>
</evidence>
<dbReference type="EMBL" id="KZ988060">
    <property type="protein sequence ID" value="RKP13282.1"/>
    <property type="molecule type" value="Genomic_DNA"/>
</dbReference>
<dbReference type="Proteomes" id="UP000267251">
    <property type="component" value="Unassembled WGS sequence"/>
</dbReference>
<dbReference type="OrthoDB" id="260519at2759"/>
<dbReference type="SMART" id="SM01117">
    <property type="entry name" value="Cyt-b5"/>
    <property type="match status" value="1"/>
</dbReference>
<keyword evidence="5 13" id="KW-0479">Metal-binding</keyword>
<dbReference type="GO" id="GO:0005789">
    <property type="term" value="C:endoplasmic reticulum membrane"/>
    <property type="evidence" value="ECO:0007669"/>
    <property type="project" value="UniProtKB-SubCell"/>
</dbReference>
<evidence type="ECO:0000256" key="10">
    <source>
        <dbReference type="ARBA" id="ARBA00023136"/>
    </source>
</evidence>
<comment type="subcellular location">
    <subcellularLocation>
        <location evidence="1">Endoplasmic reticulum membrane</location>
        <topology evidence="1">Single-pass membrane protein</topology>
        <orientation evidence="1">Cytoplasmic side</orientation>
    </subcellularLocation>
    <subcellularLocation>
        <location evidence="11">Microsome membrane</location>
        <topology evidence="11">Single-pass membrane protein</topology>
        <orientation evidence="11">Cytoplasmic side</orientation>
    </subcellularLocation>
</comment>
<comment type="similarity">
    <text evidence="12 13">Belongs to the cytochrome b5 family.</text>
</comment>
<keyword evidence="10" id="KW-0472">Membrane</keyword>
<dbReference type="Gene3D" id="3.10.120.10">
    <property type="entry name" value="Cytochrome b5-like heme/steroid binding domain"/>
    <property type="match status" value="1"/>
</dbReference>
<dbReference type="GO" id="GO:0020037">
    <property type="term" value="F:heme binding"/>
    <property type="evidence" value="ECO:0007669"/>
    <property type="project" value="UniProtKB-UniRule"/>
</dbReference>
<dbReference type="PROSITE" id="PS50255">
    <property type="entry name" value="CYTOCHROME_B5_2"/>
    <property type="match status" value="1"/>
</dbReference>
<evidence type="ECO:0000256" key="13">
    <source>
        <dbReference type="RuleBase" id="RU362121"/>
    </source>
</evidence>
<dbReference type="PRINTS" id="PR00363">
    <property type="entry name" value="CYTOCHROMEB5"/>
</dbReference>
<evidence type="ECO:0000256" key="7">
    <source>
        <dbReference type="ARBA" id="ARBA00022848"/>
    </source>
</evidence>
<keyword evidence="8" id="KW-0249">Electron transport</keyword>
<evidence type="ECO:0000256" key="6">
    <source>
        <dbReference type="ARBA" id="ARBA00022824"/>
    </source>
</evidence>
<dbReference type="InterPro" id="IPR050668">
    <property type="entry name" value="Cytochrome_b5"/>
</dbReference>
<proteinExistence type="inferred from homology"/>
<dbReference type="AlphaFoldDB" id="A0A4P9Y3Q9"/>
<reference evidence="16" key="1">
    <citation type="journal article" date="2018" name="Nat. Microbiol.">
        <title>Leveraging single-cell genomics to expand the fungal tree of life.</title>
        <authorList>
            <person name="Ahrendt S.R."/>
            <person name="Quandt C.A."/>
            <person name="Ciobanu D."/>
            <person name="Clum A."/>
            <person name="Salamov A."/>
            <person name="Andreopoulos B."/>
            <person name="Cheng J.F."/>
            <person name="Woyke T."/>
            <person name="Pelin A."/>
            <person name="Henrissat B."/>
            <person name="Reynolds N.K."/>
            <person name="Benny G.L."/>
            <person name="Smith M.E."/>
            <person name="James T.Y."/>
            <person name="Grigoriev I.V."/>
        </authorList>
    </citation>
    <scope>NUCLEOTIDE SEQUENCE [LARGE SCALE GENOMIC DNA]</scope>
</reference>
<evidence type="ECO:0000313" key="15">
    <source>
        <dbReference type="EMBL" id="RKP13282.1"/>
    </source>
</evidence>
<feature type="domain" description="Cytochrome b5 heme-binding" evidence="14">
    <location>
        <begin position="2"/>
        <end position="79"/>
    </location>
</feature>
<dbReference type="PROSITE" id="PS00191">
    <property type="entry name" value="CYTOCHROME_B5_1"/>
    <property type="match status" value="1"/>
</dbReference>
<keyword evidence="16" id="KW-1185">Reference proteome</keyword>
<evidence type="ECO:0000259" key="14">
    <source>
        <dbReference type="PROSITE" id="PS50255"/>
    </source>
</evidence>
<keyword evidence="9 13" id="KW-0408">Iron</keyword>
<protein>
    <submittedName>
        <fullName evidence="15">Cytochrome b5</fullName>
    </submittedName>
</protein>
<keyword evidence="7" id="KW-0492">Microsome</keyword>
<evidence type="ECO:0000256" key="5">
    <source>
        <dbReference type="ARBA" id="ARBA00022723"/>
    </source>
</evidence>
<evidence type="ECO:0000256" key="1">
    <source>
        <dbReference type="ARBA" id="ARBA00004131"/>
    </source>
</evidence>
<dbReference type="Pfam" id="PF00173">
    <property type="entry name" value="Cyt-b5"/>
    <property type="match status" value="1"/>
</dbReference>
<sequence>MTSAIPAAELAGHTERSTGLWMAIHGKVYDVTNFIEEHPGGEDILFEQGGTDATEAFEDVGHSEEARASLMEYLVGPLEGDARDNIKKNILPNSDKHTSVKTNGSSARFVVIVSALAGFLLYKYLA</sequence>
<accession>A0A4P9Y3Q9</accession>
<evidence type="ECO:0000313" key="16">
    <source>
        <dbReference type="Proteomes" id="UP000267251"/>
    </source>
</evidence>
<evidence type="ECO:0000256" key="8">
    <source>
        <dbReference type="ARBA" id="ARBA00022982"/>
    </source>
</evidence>
<keyword evidence="2" id="KW-0813">Transport</keyword>
<dbReference type="InterPro" id="IPR001199">
    <property type="entry name" value="Cyt_B5-like_heme/steroid-bd"/>
</dbReference>
<keyword evidence="4" id="KW-0812">Transmembrane</keyword>
<organism evidence="15 16">
    <name type="scientific">Piptocephalis cylindrospora</name>
    <dbReference type="NCBI Taxonomy" id="1907219"/>
    <lineage>
        <taxon>Eukaryota</taxon>
        <taxon>Fungi</taxon>
        <taxon>Fungi incertae sedis</taxon>
        <taxon>Zoopagomycota</taxon>
        <taxon>Zoopagomycotina</taxon>
        <taxon>Zoopagomycetes</taxon>
        <taxon>Zoopagales</taxon>
        <taxon>Piptocephalidaceae</taxon>
        <taxon>Piptocephalis</taxon>
    </lineage>
</organism>
<evidence type="ECO:0000256" key="9">
    <source>
        <dbReference type="ARBA" id="ARBA00023004"/>
    </source>
</evidence>
<dbReference type="GO" id="GO:0046872">
    <property type="term" value="F:metal ion binding"/>
    <property type="evidence" value="ECO:0007669"/>
    <property type="project" value="UniProtKB-UniRule"/>
</dbReference>
<dbReference type="PANTHER" id="PTHR19359">
    <property type="entry name" value="CYTOCHROME B5"/>
    <property type="match status" value="1"/>
</dbReference>
<keyword evidence="3 13" id="KW-0349">Heme</keyword>
<keyword evidence="6" id="KW-0256">Endoplasmic reticulum</keyword>